<organism evidence="1 2">
    <name type="scientific">Pseudogulbenkiania subflava DSM 22618</name>
    <dbReference type="NCBI Taxonomy" id="1123014"/>
    <lineage>
        <taxon>Bacteria</taxon>
        <taxon>Pseudomonadati</taxon>
        <taxon>Pseudomonadota</taxon>
        <taxon>Betaproteobacteria</taxon>
        <taxon>Neisseriales</taxon>
        <taxon>Chromobacteriaceae</taxon>
        <taxon>Pseudogulbenkiania</taxon>
    </lineage>
</organism>
<evidence type="ECO:0000313" key="2">
    <source>
        <dbReference type="Proteomes" id="UP000192920"/>
    </source>
</evidence>
<accession>A0A1Y6CFC7</accession>
<dbReference type="EMBL" id="FXAG01000029">
    <property type="protein sequence ID" value="SMF53366.1"/>
    <property type="molecule type" value="Genomic_DNA"/>
</dbReference>
<protein>
    <submittedName>
        <fullName evidence="1">Uncharacterized protein</fullName>
    </submittedName>
</protein>
<gene>
    <name evidence="1" type="ORF">SAMN02745746_03813</name>
</gene>
<proteinExistence type="predicted"/>
<dbReference type="AlphaFoldDB" id="A0A1Y6CFC7"/>
<reference evidence="2" key="1">
    <citation type="submission" date="2017-04" db="EMBL/GenBank/DDBJ databases">
        <authorList>
            <person name="Varghese N."/>
            <person name="Submissions S."/>
        </authorList>
    </citation>
    <scope>NUCLEOTIDE SEQUENCE [LARGE SCALE GENOMIC DNA]</scope>
    <source>
        <strain evidence="2">DSM 22618</strain>
    </source>
</reference>
<keyword evidence="2" id="KW-1185">Reference proteome</keyword>
<sequence length="159" mass="18088">MPMDPEMQLKVYAHVQAVARQFLAWRGSLESLIVFIVYSMGEAAPPPDRLDNFLRRESTQTTLAGRYETALFRAADKTFRLICLATTTDPNTARKRLAHLPVSRSTQCAHCLIDEKGFANIDLVQELDVYKLPTGRYLHKCCQKPYARIRSLAERENSA</sequence>
<dbReference type="Proteomes" id="UP000192920">
    <property type="component" value="Unassembled WGS sequence"/>
</dbReference>
<name>A0A1Y6CFC7_9NEIS</name>
<dbReference type="STRING" id="1123014.SAMN02745746_03813"/>
<evidence type="ECO:0000313" key="1">
    <source>
        <dbReference type="EMBL" id="SMF53366.1"/>
    </source>
</evidence>